<sequence>MTQPAIRYAYGALAALLVEMREDWDIDQVLRELVGCPWSHRLVVESVLAARDEDGPRLRVRDAIVKLPSQAQRMPPEQLAAWRDHADRILNRHRPGDDT</sequence>
<comment type="caution">
    <text evidence="1">The sequence shown here is derived from an EMBL/GenBank/DDBJ whole genome shotgun (WGS) entry which is preliminary data.</text>
</comment>
<evidence type="ECO:0000313" key="1">
    <source>
        <dbReference type="EMBL" id="MDP9843294.1"/>
    </source>
</evidence>
<name>A0ABT9QBJ6_9ACTN</name>
<gene>
    <name evidence="1" type="ORF">J2853_002505</name>
</gene>
<reference evidence="1 2" key="1">
    <citation type="submission" date="2023-07" db="EMBL/GenBank/DDBJ databases">
        <title>Sequencing the genomes of 1000 actinobacteria strains.</title>
        <authorList>
            <person name="Klenk H.-P."/>
        </authorList>
    </citation>
    <scope>NUCLEOTIDE SEQUENCE [LARGE SCALE GENOMIC DNA]</scope>
    <source>
        <strain evidence="1 2">DSM 46740</strain>
    </source>
</reference>
<evidence type="ECO:0000313" key="2">
    <source>
        <dbReference type="Proteomes" id="UP001225356"/>
    </source>
</evidence>
<dbReference type="EMBL" id="JAUSQU010000001">
    <property type="protein sequence ID" value="MDP9843294.1"/>
    <property type="molecule type" value="Genomic_DNA"/>
</dbReference>
<dbReference type="RefSeq" id="WP_307557411.1">
    <property type="nucleotide sequence ID" value="NZ_JAUSQU010000001.1"/>
</dbReference>
<protein>
    <submittedName>
        <fullName evidence="1">Uncharacterized protein</fullName>
    </submittedName>
</protein>
<accession>A0ABT9QBJ6</accession>
<proteinExistence type="predicted"/>
<dbReference type="Proteomes" id="UP001225356">
    <property type="component" value="Unassembled WGS sequence"/>
</dbReference>
<keyword evidence="2" id="KW-1185">Reference proteome</keyword>
<organism evidence="1 2">
    <name type="scientific">Streptosporangium lutulentum</name>
    <dbReference type="NCBI Taxonomy" id="1461250"/>
    <lineage>
        <taxon>Bacteria</taxon>
        <taxon>Bacillati</taxon>
        <taxon>Actinomycetota</taxon>
        <taxon>Actinomycetes</taxon>
        <taxon>Streptosporangiales</taxon>
        <taxon>Streptosporangiaceae</taxon>
        <taxon>Streptosporangium</taxon>
    </lineage>
</organism>